<dbReference type="Proteomes" id="UP000195139">
    <property type="component" value="Unassembled WGS sequence"/>
</dbReference>
<gene>
    <name evidence="3" type="ORF">A5880_000315</name>
    <name evidence="2" type="ORF">A5880_002412</name>
</gene>
<organism evidence="3">
    <name type="scientific">Candidatus Enterococcus mansonii</name>
    <dbReference type="NCBI Taxonomy" id="1834181"/>
    <lineage>
        <taxon>Bacteria</taxon>
        <taxon>Bacillati</taxon>
        <taxon>Bacillota</taxon>
        <taxon>Bacilli</taxon>
        <taxon>Lactobacillales</taxon>
        <taxon>Enterococcaceae</taxon>
        <taxon>Enterococcus</taxon>
    </lineage>
</organism>
<sequence>MKILEKIIEGLLTNPEQITFAILFVGLLVWVMKQNNEREKRYQGTIDKLTDALGDVESIKSTVDKIHEKLN</sequence>
<proteinExistence type="predicted"/>
<evidence type="ECO:0008006" key="5">
    <source>
        <dbReference type="Google" id="ProtNLM"/>
    </source>
</evidence>
<comment type="caution">
    <text evidence="3">The sequence shown here is derived from an EMBL/GenBank/DDBJ whole genome shotgun (WGS) entry which is preliminary data.</text>
</comment>
<dbReference type="EMBL" id="NGLE01000001">
    <property type="protein sequence ID" value="OTO09636.1"/>
    <property type="molecule type" value="Genomic_DNA"/>
</dbReference>
<dbReference type="InterPro" id="IPR024405">
    <property type="entry name" value="Phage_BhlA/UviB"/>
</dbReference>
<keyword evidence="1" id="KW-0472">Membrane</keyword>
<keyword evidence="1" id="KW-0812">Transmembrane</keyword>
<evidence type="ECO:0000313" key="4">
    <source>
        <dbReference type="Proteomes" id="UP000195139"/>
    </source>
</evidence>
<dbReference type="EMBL" id="NGLE02000001">
    <property type="protein sequence ID" value="MEI5994826.1"/>
    <property type="molecule type" value="Genomic_DNA"/>
</dbReference>
<keyword evidence="4" id="KW-1185">Reference proteome</keyword>
<name>A0A242CHE1_9ENTE</name>
<evidence type="ECO:0000313" key="2">
    <source>
        <dbReference type="EMBL" id="MEI5994826.1"/>
    </source>
</evidence>
<reference evidence="2 4" key="2">
    <citation type="submission" date="2018-07" db="EMBL/GenBank/DDBJ databases">
        <title>The Genome Sequence of Enterococcus sp. DIV0659b.</title>
        <authorList>
            <consortium name="The Broad Institute Genomics Platform"/>
            <consortium name="The Broad Institute Genomic Center for Infectious Diseases"/>
            <person name="Earl A."/>
            <person name="Manson A."/>
            <person name="Schwartman J."/>
            <person name="Gilmore M."/>
            <person name="Abouelleil A."/>
            <person name="Cao P."/>
            <person name="Chapman S."/>
            <person name="Cusick C."/>
            <person name="Shea T."/>
            <person name="Young S."/>
            <person name="Neafsey D."/>
            <person name="Nusbaum C."/>
            <person name="Birren B."/>
        </authorList>
    </citation>
    <scope>NUCLEOTIDE SEQUENCE [LARGE SCALE GENOMIC DNA]</scope>
    <source>
        <strain evidence="2 4">4G2_DIV0659</strain>
    </source>
</reference>
<reference evidence="3" key="1">
    <citation type="submission" date="2017-05" db="EMBL/GenBank/DDBJ databases">
        <title>The Genome Sequence of Enterococcus sp. 4G2_DIV0659.</title>
        <authorList>
            <consortium name="The Broad Institute Genomics Platform"/>
            <consortium name="The Broad Institute Genomic Center for Infectious Diseases"/>
            <person name="Earl A."/>
            <person name="Manson A."/>
            <person name="Schwartman J."/>
            <person name="Gilmore M."/>
            <person name="Abouelleil A."/>
            <person name="Cao P."/>
            <person name="Chapman S."/>
            <person name="Cusick C."/>
            <person name="Shea T."/>
            <person name="Young S."/>
            <person name="Neafsey D."/>
            <person name="Nusbaum C."/>
            <person name="Birren B."/>
        </authorList>
    </citation>
    <scope>NUCLEOTIDE SEQUENCE [LARGE SCALE GENOMIC DNA]</scope>
    <source>
        <strain evidence="3">4G2_DIV0659</strain>
    </source>
</reference>
<dbReference type="Pfam" id="PF10960">
    <property type="entry name" value="Holin_BhlA"/>
    <property type="match status" value="1"/>
</dbReference>
<accession>A0A242CHE1</accession>
<evidence type="ECO:0000256" key="1">
    <source>
        <dbReference type="SAM" id="Phobius"/>
    </source>
</evidence>
<feature type="transmembrane region" description="Helical" evidence="1">
    <location>
        <begin position="12"/>
        <end position="32"/>
    </location>
</feature>
<dbReference type="STRING" id="1834181.A5880_000315"/>
<evidence type="ECO:0000313" key="3">
    <source>
        <dbReference type="EMBL" id="OTO09636.1"/>
    </source>
</evidence>
<keyword evidence="1" id="KW-1133">Transmembrane helix</keyword>
<dbReference type="AlphaFoldDB" id="A0A242CHE1"/>
<protein>
    <recommendedName>
        <fullName evidence="5">Bacteriocin UviB</fullName>
    </recommendedName>
</protein>